<feature type="domain" description="Glycosyltransferase subfamily 4-like N-terminal" evidence="2">
    <location>
        <begin position="57"/>
        <end position="197"/>
    </location>
</feature>
<comment type="caution">
    <text evidence="3">The sequence shown here is derived from an EMBL/GenBank/DDBJ whole genome shotgun (WGS) entry which is preliminary data.</text>
</comment>
<dbReference type="AlphaFoldDB" id="A0A2W4W1T9"/>
<name>A0A2W4W1T9_9CYAN</name>
<protein>
    <submittedName>
        <fullName evidence="3">Glycosyl transferase family 1</fullName>
    </submittedName>
</protein>
<feature type="domain" description="Glycosyl transferase family 1" evidence="1">
    <location>
        <begin position="204"/>
        <end position="355"/>
    </location>
</feature>
<evidence type="ECO:0000313" key="3">
    <source>
        <dbReference type="EMBL" id="PZO35999.1"/>
    </source>
</evidence>
<dbReference type="GO" id="GO:0016757">
    <property type="term" value="F:glycosyltransferase activity"/>
    <property type="evidence" value="ECO:0007669"/>
    <property type="project" value="InterPro"/>
</dbReference>
<dbReference type="Pfam" id="PF13439">
    <property type="entry name" value="Glyco_transf_4"/>
    <property type="match status" value="1"/>
</dbReference>
<dbReference type="Pfam" id="PF00534">
    <property type="entry name" value="Glycos_transf_1"/>
    <property type="match status" value="1"/>
</dbReference>
<dbReference type="Gene3D" id="3.40.50.2000">
    <property type="entry name" value="Glycogen Phosphorylase B"/>
    <property type="match status" value="2"/>
</dbReference>
<dbReference type="Proteomes" id="UP000249467">
    <property type="component" value="Unassembled WGS sequence"/>
</dbReference>
<dbReference type="InterPro" id="IPR050194">
    <property type="entry name" value="Glycosyltransferase_grp1"/>
</dbReference>
<evidence type="ECO:0000259" key="2">
    <source>
        <dbReference type="Pfam" id="PF13439"/>
    </source>
</evidence>
<evidence type="ECO:0000313" key="4">
    <source>
        <dbReference type="Proteomes" id="UP000249467"/>
    </source>
</evidence>
<dbReference type="CDD" id="cd03804">
    <property type="entry name" value="GT4_WbaZ-like"/>
    <property type="match status" value="1"/>
</dbReference>
<dbReference type="PANTHER" id="PTHR45947:SF3">
    <property type="entry name" value="SULFOQUINOVOSYL TRANSFERASE SQD2"/>
    <property type="match status" value="1"/>
</dbReference>
<keyword evidence="3" id="KW-0808">Transferase</keyword>
<accession>A0A2W4W1T9</accession>
<dbReference type="PANTHER" id="PTHR45947">
    <property type="entry name" value="SULFOQUINOVOSYL TRANSFERASE SQD2"/>
    <property type="match status" value="1"/>
</dbReference>
<reference evidence="3 4" key="1">
    <citation type="submission" date="2018-04" db="EMBL/GenBank/DDBJ databases">
        <authorList>
            <person name="Go L.Y."/>
            <person name="Mitchell J.A."/>
        </authorList>
    </citation>
    <scope>NUCLEOTIDE SEQUENCE [LARGE SCALE GENOMIC DNA]</scope>
    <source>
        <strain evidence="3">ULC066bin1</strain>
    </source>
</reference>
<dbReference type="InterPro" id="IPR001296">
    <property type="entry name" value="Glyco_trans_1"/>
</dbReference>
<gene>
    <name evidence="3" type="ORF">DCF19_22610</name>
</gene>
<evidence type="ECO:0000259" key="1">
    <source>
        <dbReference type="Pfam" id="PF00534"/>
    </source>
</evidence>
<sequence length="384" mass="44213">MPKLENLRIAIIHEWFVNYAGSERVVEQILNIFRHADLFAVVDFLDDSQRGFIQHKKVTTTFIQKLPFAKNKFRQYLPLMPLAIEQLDLSAYDLIISSSHAVAKGVLTSPHQLHISYMHSPIRYAWDLQHQYLQESNLERGIKSWIARWILHQMRIWDTRTANGVDLFIANSEFIARRIQKVYRRSARVIYPPVDLQNYSIQEQKQDFYLTASRLVPYKRIDLIVEAFSQMGDRQLIVIGDGEQMAKIRSKAGRNIKFLGHLEPSELRKFMQTAKAFVFAAEEDFGITPVEAQACGTPVIAYGRGGVCESVRGLEVDRPTGVFFPKQTAESICTAIQEFEKSGDRITPTACRENAMRFSTARFQAELLSFVQQAWQNHRSHSQT</sequence>
<dbReference type="InterPro" id="IPR028098">
    <property type="entry name" value="Glyco_trans_4-like_N"/>
</dbReference>
<proteinExistence type="predicted"/>
<reference evidence="3 4" key="2">
    <citation type="submission" date="2018-06" db="EMBL/GenBank/DDBJ databases">
        <title>Metagenomic assembly of (sub)arctic Cyanobacteria and their associated microbiome from non-axenic cultures.</title>
        <authorList>
            <person name="Baurain D."/>
        </authorList>
    </citation>
    <scope>NUCLEOTIDE SEQUENCE [LARGE SCALE GENOMIC DNA]</scope>
    <source>
        <strain evidence="3">ULC066bin1</strain>
    </source>
</reference>
<dbReference type="EMBL" id="QBML01000046">
    <property type="protein sequence ID" value="PZO35999.1"/>
    <property type="molecule type" value="Genomic_DNA"/>
</dbReference>
<dbReference type="SUPFAM" id="SSF53756">
    <property type="entry name" value="UDP-Glycosyltransferase/glycogen phosphorylase"/>
    <property type="match status" value="1"/>
</dbReference>
<organism evidence="3 4">
    <name type="scientific">Pseudanabaena frigida</name>
    <dbReference type="NCBI Taxonomy" id="945775"/>
    <lineage>
        <taxon>Bacteria</taxon>
        <taxon>Bacillati</taxon>
        <taxon>Cyanobacteriota</taxon>
        <taxon>Cyanophyceae</taxon>
        <taxon>Pseudanabaenales</taxon>
        <taxon>Pseudanabaenaceae</taxon>
        <taxon>Pseudanabaena</taxon>
    </lineage>
</organism>